<dbReference type="FunFam" id="3.40.50.300:FF:000006">
    <property type="entry name" value="DNA-binding transcriptional regulator NtrC"/>
    <property type="match status" value="1"/>
</dbReference>
<dbReference type="InterPro" id="IPR002197">
    <property type="entry name" value="HTH_Fis"/>
</dbReference>
<dbReference type="PROSITE" id="PS00688">
    <property type="entry name" value="SIGMA54_INTERACT_3"/>
    <property type="match status" value="1"/>
</dbReference>
<dbReference type="InterPro" id="IPR027417">
    <property type="entry name" value="P-loop_NTPase"/>
</dbReference>
<organism evidence="12 13">
    <name type="scientific">Microvirga tunisiensis</name>
    <dbReference type="NCBI Taxonomy" id="2108360"/>
    <lineage>
        <taxon>Bacteria</taxon>
        <taxon>Pseudomonadati</taxon>
        <taxon>Pseudomonadota</taxon>
        <taxon>Alphaproteobacteria</taxon>
        <taxon>Hyphomicrobiales</taxon>
        <taxon>Methylobacteriaceae</taxon>
        <taxon>Microvirga</taxon>
    </lineage>
</organism>
<dbReference type="Pfam" id="PF00158">
    <property type="entry name" value="Sigma54_activat"/>
    <property type="match status" value="1"/>
</dbReference>
<evidence type="ECO:0000256" key="9">
    <source>
        <dbReference type="PROSITE-ProRule" id="PRU00169"/>
    </source>
</evidence>
<evidence type="ECO:0000256" key="3">
    <source>
        <dbReference type="ARBA" id="ARBA00022840"/>
    </source>
</evidence>
<evidence type="ECO:0000313" key="13">
    <source>
        <dbReference type="Proteomes" id="UP000403266"/>
    </source>
</evidence>
<dbReference type="CDD" id="cd00009">
    <property type="entry name" value="AAA"/>
    <property type="match status" value="1"/>
</dbReference>
<keyword evidence="4" id="KW-0902">Two-component regulatory system</keyword>
<evidence type="ECO:0000259" key="11">
    <source>
        <dbReference type="PROSITE" id="PS50110"/>
    </source>
</evidence>
<dbReference type="AlphaFoldDB" id="A0A5N7MVL6"/>
<keyword evidence="6" id="KW-0238">DNA-binding</keyword>
<dbReference type="PROSITE" id="PS50110">
    <property type="entry name" value="RESPONSE_REGULATORY"/>
    <property type="match status" value="1"/>
</dbReference>
<dbReference type="InterPro" id="IPR009057">
    <property type="entry name" value="Homeodomain-like_sf"/>
</dbReference>
<dbReference type="PANTHER" id="PTHR32071:SF57">
    <property type="entry name" value="C4-DICARBOXYLATE TRANSPORT TRANSCRIPTIONAL REGULATORY PROTEIN DCTD"/>
    <property type="match status" value="1"/>
</dbReference>
<dbReference type="Gene3D" id="3.40.50.300">
    <property type="entry name" value="P-loop containing nucleotide triphosphate hydrolases"/>
    <property type="match status" value="1"/>
</dbReference>
<dbReference type="SMART" id="SM00382">
    <property type="entry name" value="AAA"/>
    <property type="match status" value="1"/>
</dbReference>
<keyword evidence="2" id="KW-0547">Nucleotide-binding</keyword>
<dbReference type="InterPro" id="IPR025943">
    <property type="entry name" value="Sigma_54_int_dom_ATP-bd_2"/>
</dbReference>
<dbReference type="GO" id="GO:0043565">
    <property type="term" value="F:sequence-specific DNA binding"/>
    <property type="evidence" value="ECO:0007669"/>
    <property type="project" value="InterPro"/>
</dbReference>
<dbReference type="InterPro" id="IPR001789">
    <property type="entry name" value="Sig_transdc_resp-reg_receiver"/>
</dbReference>
<name>A0A5N7MVL6_9HYPH</name>
<keyword evidence="3" id="KW-0067">ATP-binding</keyword>
<proteinExistence type="predicted"/>
<gene>
    <name evidence="12" type="ORF">FS320_39960</name>
</gene>
<dbReference type="InterPro" id="IPR011006">
    <property type="entry name" value="CheY-like_superfamily"/>
</dbReference>
<dbReference type="SUPFAM" id="SSF46689">
    <property type="entry name" value="Homeodomain-like"/>
    <property type="match status" value="1"/>
</dbReference>
<keyword evidence="8" id="KW-0804">Transcription</keyword>
<sequence>MSAEKGPVIFVDDDEDLLRAAKQMLELACFFPILFRSAETALARIDKDFEGPVVSDIRMPGMNGLQLFERVKAIDPDIPVVLITGHGDVELAVAAIKDGAYDFISKPYATERLLETLHRASEKRHLVLENRRLKDAAARSAGDMPLIGEAPAMKRLRKTLRQIADTNVDVLVEGETGTGKEVVAELLHRWSKRRTKPFVALNCGALPESIIESELFGHEAGAFTGAQRRRIGRIEHSNGGTLFLDEIESMSPPLQVKLLRVLETRQITPLGTNETRSIDLRVVAATKVDLADPATRRDFREDLYFRLNVVKLRIPPLRERHEDIPALFGHFLERASKRFGQPEQEMTAAVRDHLMGHNWPGNVRELVHFADRVALGLEPALETLVVSTGKSGAAPSQSLAEKVRRYEATVIREALQEHCGDVQQVIEKLRIPRKTFYDKLKRHGISSADYREDRECSKAS</sequence>
<comment type="caution">
    <text evidence="12">The sequence shown here is derived from an EMBL/GenBank/DDBJ whole genome shotgun (WGS) entry which is preliminary data.</text>
</comment>
<evidence type="ECO:0000313" key="12">
    <source>
        <dbReference type="EMBL" id="MPR30938.1"/>
    </source>
</evidence>
<dbReference type="GO" id="GO:0006355">
    <property type="term" value="P:regulation of DNA-templated transcription"/>
    <property type="evidence" value="ECO:0007669"/>
    <property type="project" value="InterPro"/>
</dbReference>
<feature type="domain" description="Sigma-54 factor interaction" evidence="10">
    <location>
        <begin position="146"/>
        <end position="375"/>
    </location>
</feature>
<dbReference type="PROSITE" id="PS50045">
    <property type="entry name" value="SIGMA54_INTERACT_4"/>
    <property type="match status" value="1"/>
</dbReference>
<evidence type="ECO:0000256" key="1">
    <source>
        <dbReference type="ARBA" id="ARBA00022553"/>
    </source>
</evidence>
<dbReference type="Gene3D" id="1.10.10.60">
    <property type="entry name" value="Homeodomain-like"/>
    <property type="match status" value="1"/>
</dbReference>
<dbReference type="RefSeq" id="WP_152717983.1">
    <property type="nucleotide sequence ID" value="NZ_VOSJ01000527.1"/>
</dbReference>
<dbReference type="GO" id="GO:0000160">
    <property type="term" value="P:phosphorelay signal transduction system"/>
    <property type="evidence" value="ECO:0007669"/>
    <property type="project" value="UniProtKB-KW"/>
</dbReference>
<evidence type="ECO:0000256" key="8">
    <source>
        <dbReference type="ARBA" id="ARBA00023163"/>
    </source>
</evidence>
<evidence type="ECO:0000256" key="2">
    <source>
        <dbReference type="ARBA" id="ARBA00022741"/>
    </source>
</evidence>
<dbReference type="InterPro" id="IPR003593">
    <property type="entry name" value="AAA+_ATPase"/>
</dbReference>
<reference evidence="12 13" key="1">
    <citation type="journal article" date="2019" name="Syst. Appl. Microbiol.">
        <title>Microvirga tunisiensis sp. nov., a root nodule symbiotic bacterium isolated from Lupinus micranthus and L. luteus grown in Northern Tunisia.</title>
        <authorList>
            <person name="Msaddak A."/>
            <person name="Rejili M."/>
            <person name="Duran D."/>
            <person name="Mars M."/>
            <person name="Palacios J.M."/>
            <person name="Ruiz-Argueso T."/>
            <person name="Rey L."/>
            <person name="Imperial J."/>
        </authorList>
    </citation>
    <scope>NUCLEOTIDE SEQUENCE [LARGE SCALE GENOMIC DNA]</scope>
    <source>
        <strain evidence="12 13">Lmie10</strain>
    </source>
</reference>
<dbReference type="InterPro" id="IPR002078">
    <property type="entry name" value="Sigma_54_int"/>
</dbReference>
<dbReference type="Pfam" id="PF00072">
    <property type="entry name" value="Response_reg"/>
    <property type="match status" value="1"/>
</dbReference>
<keyword evidence="5" id="KW-0805">Transcription regulation</keyword>
<dbReference type="Pfam" id="PF02954">
    <property type="entry name" value="HTH_8"/>
    <property type="match status" value="1"/>
</dbReference>
<dbReference type="Proteomes" id="UP000403266">
    <property type="component" value="Unassembled WGS sequence"/>
</dbReference>
<dbReference type="GO" id="GO:0005524">
    <property type="term" value="F:ATP binding"/>
    <property type="evidence" value="ECO:0007669"/>
    <property type="project" value="UniProtKB-KW"/>
</dbReference>
<dbReference type="InterPro" id="IPR025662">
    <property type="entry name" value="Sigma_54_int_dom_ATP-bd_1"/>
</dbReference>
<dbReference type="SUPFAM" id="SSF52172">
    <property type="entry name" value="CheY-like"/>
    <property type="match status" value="1"/>
</dbReference>
<dbReference type="PANTHER" id="PTHR32071">
    <property type="entry name" value="TRANSCRIPTIONAL REGULATORY PROTEIN"/>
    <property type="match status" value="1"/>
</dbReference>
<dbReference type="FunFam" id="3.40.50.2300:FF:000018">
    <property type="entry name" value="DNA-binding transcriptional regulator NtrC"/>
    <property type="match status" value="1"/>
</dbReference>
<dbReference type="Gene3D" id="3.40.50.2300">
    <property type="match status" value="1"/>
</dbReference>
<dbReference type="SMART" id="SM00448">
    <property type="entry name" value="REC"/>
    <property type="match status" value="1"/>
</dbReference>
<evidence type="ECO:0000259" key="10">
    <source>
        <dbReference type="PROSITE" id="PS50045"/>
    </source>
</evidence>
<evidence type="ECO:0000256" key="5">
    <source>
        <dbReference type="ARBA" id="ARBA00023015"/>
    </source>
</evidence>
<dbReference type="InterPro" id="IPR025944">
    <property type="entry name" value="Sigma_54_int_dom_CS"/>
</dbReference>
<evidence type="ECO:0000256" key="4">
    <source>
        <dbReference type="ARBA" id="ARBA00023012"/>
    </source>
</evidence>
<accession>A0A5N7MVL6</accession>
<dbReference type="SUPFAM" id="SSF52540">
    <property type="entry name" value="P-loop containing nucleoside triphosphate hydrolases"/>
    <property type="match status" value="1"/>
</dbReference>
<dbReference type="Gene3D" id="1.10.8.60">
    <property type="match status" value="1"/>
</dbReference>
<protein>
    <submittedName>
        <fullName evidence="12">Sigma-54-dependent Fis family transcriptional regulator</fullName>
    </submittedName>
</protein>
<dbReference type="PROSITE" id="PS00676">
    <property type="entry name" value="SIGMA54_INTERACT_2"/>
    <property type="match status" value="1"/>
</dbReference>
<keyword evidence="1 9" id="KW-0597">Phosphoprotein</keyword>
<dbReference type="CDD" id="cd17549">
    <property type="entry name" value="REC_DctD-like"/>
    <property type="match status" value="1"/>
</dbReference>
<feature type="modified residue" description="4-aspartylphosphate" evidence="9">
    <location>
        <position position="56"/>
    </location>
</feature>
<evidence type="ECO:0000256" key="6">
    <source>
        <dbReference type="ARBA" id="ARBA00023125"/>
    </source>
</evidence>
<dbReference type="OrthoDB" id="9761019at2"/>
<feature type="domain" description="Response regulatory" evidence="11">
    <location>
        <begin position="7"/>
        <end position="121"/>
    </location>
</feature>
<evidence type="ECO:0000256" key="7">
    <source>
        <dbReference type="ARBA" id="ARBA00023159"/>
    </source>
</evidence>
<keyword evidence="7" id="KW-0010">Activator</keyword>
<dbReference type="Pfam" id="PF25601">
    <property type="entry name" value="AAA_lid_14"/>
    <property type="match status" value="1"/>
</dbReference>
<keyword evidence="13" id="KW-1185">Reference proteome</keyword>
<dbReference type="EMBL" id="VOSK01000492">
    <property type="protein sequence ID" value="MPR30938.1"/>
    <property type="molecule type" value="Genomic_DNA"/>
</dbReference>
<dbReference type="InterPro" id="IPR058031">
    <property type="entry name" value="AAA_lid_NorR"/>
</dbReference>
<dbReference type="PROSITE" id="PS00675">
    <property type="entry name" value="SIGMA54_INTERACT_1"/>
    <property type="match status" value="1"/>
</dbReference>